<evidence type="ECO:0000313" key="2">
    <source>
        <dbReference type="EMBL" id="KIH47394.1"/>
    </source>
</evidence>
<feature type="chain" id="PRO_5002148593" description="Secreted protein" evidence="1">
    <location>
        <begin position="20"/>
        <end position="106"/>
    </location>
</feature>
<evidence type="ECO:0008006" key="4">
    <source>
        <dbReference type="Google" id="ProtNLM"/>
    </source>
</evidence>
<reference evidence="2 3" key="1">
    <citation type="submission" date="2013-12" db="EMBL/GenBank/DDBJ databases">
        <title>Draft genome of the parsitic nematode Ancylostoma duodenale.</title>
        <authorList>
            <person name="Mitreva M."/>
        </authorList>
    </citation>
    <scope>NUCLEOTIDE SEQUENCE [LARGE SCALE GENOMIC DNA]</scope>
    <source>
        <strain evidence="2 3">Zhejiang</strain>
    </source>
</reference>
<sequence length="106" mass="11805">MRALLVLFTLAVNSRQLQNLSVRVKRGLYFVCGVYPTQFYSIYPCNYNQPASAQYCANGGLNLGVGCRYDYQVRLPVLAIFLFASKAPLTEILASGMWPGTWKSGL</sequence>
<gene>
    <name evidence="2" type="ORF">ANCDUO_22545</name>
</gene>
<keyword evidence="1" id="KW-0732">Signal</keyword>
<name>A0A0C2FKX2_9BILA</name>
<dbReference type="OrthoDB" id="5799392at2759"/>
<dbReference type="EMBL" id="KN767779">
    <property type="protein sequence ID" value="KIH47394.1"/>
    <property type="molecule type" value="Genomic_DNA"/>
</dbReference>
<proteinExistence type="predicted"/>
<evidence type="ECO:0000256" key="1">
    <source>
        <dbReference type="SAM" id="SignalP"/>
    </source>
</evidence>
<dbReference type="AlphaFoldDB" id="A0A0C2FKX2"/>
<evidence type="ECO:0000313" key="3">
    <source>
        <dbReference type="Proteomes" id="UP000054047"/>
    </source>
</evidence>
<keyword evidence="3" id="KW-1185">Reference proteome</keyword>
<dbReference type="Proteomes" id="UP000054047">
    <property type="component" value="Unassembled WGS sequence"/>
</dbReference>
<accession>A0A0C2FKX2</accession>
<organism evidence="2 3">
    <name type="scientific">Ancylostoma duodenale</name>
    <dbReference type="NCBI Taxonomy" id="51022"/>
    <lineage>
        <taxon>Eukaryota</taxon>
        <taxon>Metazoa</taxon>
        <taxon>Ecdysozoa</taxon>
        <taxon>Nematoda</taxon>
        <taxon>Chromadorea</taxon>
        <taxon>Rhabditida</taxon>
        <taxon>Rhabditina</taxon>
        <taxon>Rhabditomorpha</taxon>
        <taxon>Strongyloidea</taxon>
        <taxon>Ancylostomatidae</taxon>
        <taxon>Ancylostomatinae</taxon>
        <taxon>Ancylostoma</taxon>
    </lineage>
</organism>
<feature type="signal peptide" evidence="1">
    <location>
        <begin position="1"/>
        <end position="19"/>
    </location>
</feature>
<protein>
    <recommendedName>
        <fullName evidence="4">Secreted protein</fullName>
    </recommendedName>
</protein>